<dbReference type="Pfam" id="PF00682">
    <property type="entry name" value="HMGL-like"/>
    <property type="match status" value="1"/>
</dbReference>
<dbReference type="InterPro" id="IPR055268">
    <property type="entry name" value="PCB-like"/>
</dbReference>
<dbReference type="InterPro" id="IPR011053">
    <property type="entry name" value="Single_hybrid_motif"/>
</dbReference>
<dbReference type="FunFam" id="2.40.50.100:FF:000003">
    <property type="entry name" value="Acetyl-CoA carboxylase biotin carboxyl carrier protein"/>
    <property type="match status" value="1"/>
</dbReference>
<dbReference type="AlphaFoldDB" id="A0AAN7ZGT2"/>
<dbReference type="InterPro" id="IPR000089">
    <property type="entry name" value="Biotin_lipoyl"/>
</dbReference>
<dbReference type="InterPro" id="IPR001882">
    <property type="entry name" value="Biotin_BS"/>
</dbReference>
<feature type="domain" description="Pyruvate carboxyltransferase" evidence="3">
    <location>
        <begin position="1"/>
        <end position="169"/>
    </location>
</feature>
<dbReference type="Gene3D" id="2.40.50.100">
    <property type="match status" value="1"/>
</dbReference>
<comment type="caution">
    <text evidence="4">The sequence shown here is derived from an EMBL/GenBank/DDBJ whole genome shotgun (WGS) entry which is preliminary data.</text>
</comment>
<dbReference type="PROSITE" id="PS00188">
    <property type="entry name" value="BIOTIN"/>
    <property type="match status" value="1"/>
</dbReference>
<feature type="domain" description="Lipoyl-binding" evidence="2">
    <location>
        <begin position="446"/>
        <end position="515"/>
    </location>
</feature>
<proteinExistence type="predicted"/>
<gene>
    <name evidence="4" type="ORF">RI129_007122</name>
</gene>
<dbReference type="PANTHER" id="PTHR43778:SF2">
    <property type="entry name" value="PYRUVATE CARBOXYLASE, MITOCHONDRIAL"/>
    <property type="match status" value="1"/>
</dbReference>
<dbReference type="CDD" id="cd07937">
    <property type="entry name" value="DRE_TIM_PC_TC_5S"/>
    <property type="match status" value="1"/>
</dbReference>
<dbReference type="InterPro" id="IPR003379">
    <property type="entry name" value="Carboxylase_cons_dom"/>
</dbReference>
<dbReference type="GO" id="GO:0004736">
    <property type="term" value="F:pyruvate carboxylase activity"/>
    <property type="evidence" value="ECO:0007669"/>
    <property type="project" value="UniProtKB-ARBA"/>
</dbReference>
<dbReference type="PROSITE" id="PS50968">
    <property type="entry name" value="BIOTINYL_LIPOYL"/>
    <property type="match status" value="1"/>
</dbReference>
<evidence type="ECO:0000259" key="3">
    <source>
        <dbReference type="PROSITE" id="PS50991"/>
    </source>
</evidence>
<keyword evidence="5" id="KW-1185">Reference proteome</keyword>
<dbReference type="SUPFAM" id="SSF51569">
    <property type="entry name" value="Aldolase"/>
    <property type="match status" value="1"/>
</dbReference>
<organism evidence="4 5">
    <name type="scientific">Pyrocoelia pectoralis</name>
    <dbReference type="NCBI Taxonomy" id="417401"/>
    <lineage>
        <taxon>Eukaryota</taxon>
        <taxon>Metazoa</taxon>
        <taxon>Ecdysozoa</taxon>
        <taxon>Arthropoda</taxon>
        <taxon>Hexapoda</taxon>
        <taxon>Insecta</taxon>
        <taxon>Pterygota</taxon>
        <taxon>Neoptera</taxon>
        <taxon>Endopterygota</taxon>
        <taxon>Coleoptera</taxon>
        <taxon>Polyphaga</taxon>
        <taxon>Elateriformia</taxon>
        <taxon>Elateroidea</taxon>
        <taxon>Lampyridae</taxon>
        <taxon>Lampyrinae</taxon>
        <taxon>Pyrocoelia</taxon>
    </lineage>
</organism>
<dbReference type="PROSITE" id="PS50991">
    <property type="entry name" value="PYR_CT"/>
    <property type="match status" value="1"/>
</dbReference>
<dbReference type="Pfam" id="PF00364">
    <property type="entry name" value="Biotin_lipoyl"/>
    <property type="match status" value="1"/>
</dbReference>
<sequence length="515" mass="56612">MLKVECGMDIFRVFDCLNYLPNLIVGMEAAGKAGGIVEAAICYSGDVSNPKRTKYNLNYYLELTNELIKAGAHVLSIKDMAGLLKPQAAIILVKAIRDKHPEIPIHVHTHDTSGAGIASMLACAEAGADIVDVAVDSMSGLTSQPSMGALVASLQGTSLDTQLSLEAISQYSAYWEQTRNQYAPFECTVTMKTGNADVYENEIPGGQYTNLHFQAHSLGLSEQFEDIKIAYAKANDLLGDLIKVTPSSKVVGDLAQFMVQNKLNEKDVVDRAEELSFPKSVVEFFQGHIGQPHGGFPEPFRSKILRDLPRISERPGASLPPFDFKKLEEDLKKLYENVTFKDVVSASLYFDVTKEYLSFREQYGLVEHLDTASFFIGPKIGEEYIISIEEGKIFNIFALAVTDEINENGERTVFFEINGGLRTVLVRDNTAIKDIEVRPKAIKGNEKQIGAPMPGMVVEIRVKQGDEVSKGTPLVILSAMKMETVVQSPVAGIVETVHITPSMKLQAEDLIISLR</sequence>
<reference evidence="4 5" key="1">
    <citation type="journal article" date="2024" name="Insects">
        <title>An Improved Chromosome-Level Genome Assembly of the Firefly Pyrocoelia pectoralis.</title>
        <authorList>
            <person name="Fu X."/>
            <person name="Meyer-Rochow V.B."/>
            <person name="Ballantyne L."/>
            <person name="Zhu X."/>
        </authorList>
    </citation>
    <scope>NUCLEOTIDE SEQUENCE [LARGE SCALE GENOMIC DNA]</scope>
    <source>
        <strain evidence="4">XCY_ONT2</strain>
    </source>
</reference>
<dbReference type="CDD" id="cd06850">
    <property type="entry name" value="biotinyl_domain"/>
    <property type="match status" value="1"/>
</dbReference>
<evidence type="ECO:0008006" key="6">
    <source>
        <dbReference type="Google" id="ProtNLM"/>
    </source>
</evidence>
<evidence type="ECO:0000256" key="1">
    <source>
        <dbReference type="ARBA" id="ARBA00023267"/>
    </source>
</evidence>
<evidence type="ECO:0000313" key="5">
    <source>
        <dbReference type="Proteomes" id="UP001329430"/>
    </source>
</evidence>
<name>A0AAN7ZGT2_9COLE</name>
<evidence type="ECO:0000259" key="2">
    <source>
        <dbReference type="PROSITE" id="PS50968"/>
    </source>
</evidence>
<protein>
    <recommendedName>
        <fullName evidence="6">Pyruvate carboxylase</fullName>
    </recommendedName>
</protein>
<dbReference type="Proteomes" id="UP001329430">
    <property type="component" value="Chromosome 5"/>
</dbReference>
<dbReference type="FunFam" id="3.20.20.70:FF:000033">
    <property type="entry name" value="Pyruvate carboxylase"/>
    <property type="match status" value="1"/>
</dbReference>
<dbReference type="GO" id="GO:0005737">
    <property type="term" value="C:cytoplasm"/>
    <property type="evidence" value="ECO:0007669"/>
    <property type="project" value="TreeGrafter"/>
</dbReference>
<dbReference type="GO" id="GO:0006094">
    <property type="term" value="P:gluconeogenesis"/>
    <property type="evidence" value="ECO:0007669"/>
    <property type="project" value="TreeGrafter"/>
</dbReference>
<dbReference type="Gene3D" id="3.10.600.10">
    <property type="entry name" value="pyruvate carboxylase f1077a mutant domain"/>
    <property type="match status" value="1"/>
</dbReference>
<evidence type="ECO:0000313" key="4">
    <source>
        <dbReference type="EMBL" id="KAK5643277.1"/>
    </source>
</evidence>
<dbReference type="InterPro" id="IPR000891">
    <property type="entry name" value="PYR_CT"/>
</dbReference>
<dbReference type="PANTHER" id="PTHR43778">
    <property type="entry name" value="PYRUVATE CARBOXYLASE"/>
    <property type="match status" value="1"/>
</dbReference>
<dbReference type="EMBL" id="JAVRBK010000005">
    <property type="protein sequence ID" value="KAK5643277.1"/>
    <property type="molecule type" value="Genomic_DNA"/>
</dbReference>
<dbReference type="SUPFAM" id="SSF89000">
    <property type="entry name" value="post-HMGL domain-like"/>
    <property type="match status" value="1"/>
</dbReference>
<dbReference type="SUPFAM" id="SSF51230">
    <property type="entry name" value="Single hybrid motif"/>
    <property type="match status" value="1"/>
</dbReference>
<dbReference type="Gene3D" id="3.20.20.70">
    <property type="entry name" value="Aldolase class I"/>
    <property type="match status" value="1"/>
</dbReference>
<keyword evidence="1" id="KW-0092">Biotin</keyword>
<accession>A0AAN7ZGT2</accession>
<dbReference type="Pfam" id="PF02436">
    <property type="entry name" value="PYC_OADA"/>
    <property type="match status" value="1"/>
</dbReference>
<dbReference type="InterPro" id="IPR013785">
    <property type="entry name" value="Aldolase_TIM"/>
</dbReference>